<reference evidence="3" key="1">
    <citation type="submission" date="2023-06" db="EMBL/GenBank/DDBJ databases">
        <authorList>
            <person name="Delattre M."/>
        </authorList>
    </citation>
    <scope>NUCLEOTIDE SEQUENCE</scope>
    <source>
        <strain evidence="3">AF72</strain>
    </source>
</reference>
<name>A0AA36D9Z9_9BILA</name>
<dbReference type="EMBL" id="CATQJA010002664">
    <property type="protein sequence ID" value="CAJ0582836.1"/>
    <property type="molecule type" value="Genomic_DNA"/>
</dbReference>
<feature type="signal peptide" evidence="2">
    <location>
        <begin position="1"/>
        <end position="18"/>
    </location>
</feature>
<keyword evidence="4" id="KW-1185">Reference proteome</keyword>
<dbReference type="AlphaFoldDB" id="A0AA36D9Z9"/>
<organism evidence="3 4">
    <name type="scientific">Mesorhabditis spiculigera</name>
    <dbReference type="NCBI Taxonomy" id="96644"/>
    <lineage>
        <taxon>Eukaryota</taxon>
        <taxon>Metazoa</taxon>
        <taxon>Ecdysozoa</taxon>
        <taxon>Nematoda</taxon>
        <taxon>Chromadorea</taxon>
        <taxon>Rhabditida</taxon>
        <taxon>Rhabditina</taxon>
        <taxon>Rhabditomorpha</taxon>
        <taxon>Rhabditoidea</taxon>
        <taxon>Rhabditidae</taxon>
        <taxon>Mesorhabditinae</taxon>
        <taxon>Mesorhabditis</taxon>
    </lineage>
</organism>
<dbReference type="Proteomes" id="UP001177023">
    <property type="component" value="Unassembled WGS sequence"/>
</dbReference>
<proteinExistence type="predicted"/>
<protein>
    <submittedName>
        <fullName evidence="3">Uncharacterized protein</fullName>
    </submittedName>
</protein>
<feature type="region of interest" description="Disordered" evidence="1">
    <location>
        <begin position="102"/>
        <end position="141"/>
    </location>
</feature>
<feature type="non-terminal residue" evidence="3">
    <location>
        <position position="141"/>
    </location>
</feature>
<gene>
    <name evidence="3" type="ORF">MSPICULIGERA_LOCUS20966</name>
</gene>
<keyword evidence="2" id="KW-0732">Signal</keyword>
<evidence type="ECO:0000313" key="4">
    <source>
        <dbReference type="Proteomes" id="UP001177023"/>
    </source>
</evidence>
<evidence type="ECO:0000313" key="3">
    <source>
        <dbReference type="EMBL" id="CAJ0582836.1"/>
    </source>
</evidence>
<accession>A0AA36D9Z9</accession>
<evidence type="ECO:0000256" key="1">
    <source>
        <dbReference type="SAM" id="MobiDB-lite"/>
    </source>
</evidence>
<sequence length="141" mass="14887">MLQTIFLVFLYLCLSTNAQFSHGSYGMLNGAPTGFNGPNSGSFSSSNGLSGFDGPPTFFVPFGFLGISQLYFSGQTNGMADYEDFGSDDYLKFDGKPSQPLGFDNNYQDISGPAAEFNGQQPGPNGFNGFGFGSAGSSNNK</sequence>
<comment type="caution">
    <text evidence="3">The sequence shown here is derived from an EMBL/GenBank/DDBJ whole genome shotgun (WGS) entry which is preliminary data.</text>
</comment>
<feature type="chain" id="PRO_5041316047" evidence="2">
    <location>
        <begin position="19"/>
        <end position="141"/>
    </location>
</feature>
<evidence type="ECO:0000256" key="2">
    <source>
        <dbReference type="SAM" id="SignalP"/>
    </source>
</evidence>